<reference evidence="2 3" key="1">
    <citation type="submission" date="2022-01" db="EMBL/GenBank/DDBJ databases">
        <title>A chromosomal length assembly of Cordylochernes scorpioides.</title>
        <authorList>
            <person name="Zeh D."/>
            <person name="Zeh J."/>
        </authorList>
    </citation>
    <scope>NUCLEOTIDE SEQUENCE [LARGE SCALE GENOMIC DNA]</scope>
    <source>
        <strain evidence="2">IN4F17</strain>
        <tissue evidence="2">Whole Body</tissue>
    </source>
</reference>
<gene>
    <name evidence="2" type="ORF">LAZ67_1002061</name>
</gene>
<evidence type="ECO:0000256" key="1">
    <source>
        <dbReference type="SAM" id="MobiDB-lite"/>
    </source>
</evidence>
<proteinExistence type="predicted"/>
<sequence length="130" mass="14722">MGILEKITEIEREISRTQKNKATEYHLGVLKAKLAKYRSQLLEPQGKKEKMSQSGLTSMMEEGTERQSTLTVHEYIKPWFWQIDMAVSIDEAIVELNISVMWLQGEGFDVMKSGDARVSLIGFPSVGKVS</sequence>
<evidence type="ECO:0000313" key="2">
    <source>
        <dbReference type="EMBL" id="UYV60733.1"/>
    </source>
</evidence>
<name>A0ABY6JYL1_9ARAC</name>
<dbReference type="InterPro" id="IPR045001">
    <property type="entry name" value="DRG"/>
</dbReference>
<dbReference type="Proteomes" id="UP001235939">
    <property type="component" value="Chromosome 01"/>
</dbReference>
<accession>A0ABY6JYL1</accession>
<dbReference type="PANTHER" id="PTHR43127">
    <property type="entry name" value="DEVELOPMENTALLY-REGULATED GTP-BINDING PROTEIN 2"/>
    <property type="match status" value="1"/>
</dbReference>
<feature type="region of interest" description="Disordered" evidence="1">
    <location>
        <begin position="43"/>
        <end position="63"/>
    </location>
</feature>
<protein>
    <submittedName>
        <fullName evidence="2">DRG2</fullName>
    </submittedName>
</protein>
<keyword evidence="3" id="KW-1185">Reference proteome</keyword>
<evidence type="ECO:0000313" key="3">
    <source>
        <dbReference type="Proteomes" id="UP001235939"/>
    </source>
</evidence>
<organism evidence="2 3">
    <name type="scientific">Cordylochernes scorpioides</name>
    <dbReference type="NCBI Taxonomy" id="51811"/>
    <lineage>
        <taxon>Eukaryota</taxon>
        <taxon>Metazoa</taxon>
        <taxon>Ecdysozoa</taxon>
        <taxon>Arthropoda</taxon>
        <taxon>Chelicerata</taxon>
        <taxon>Arachnida</taxon>
        <taxon>Pseudoscorpiones</taxon>
        <taxon>Cheliferoidea</taxon>
        <taxon>Chernetidae</taxon>
        <taxon>Cordylochernes</taxon>
    </lineage>
</organism>
<dbReference type="EMBL" id="CP092863">
    <property type="protein sequence ID" value="UYV60733.1"/>
    <property type="molecule type" value="Genomic_DNA"/>
</dbReference>
<dbReference type="Gene3D" id="6.10.140.1070">
    <property type="match status" value="1"/>
</dbReference>